<dbReference type="Pfam" id="PF01975">
    <property type="entry name" value="SurE"/>
    <property type="match status" value="1"/>
</dbReference>
<accession>A0A2R6RQ85</accession>
<evidence type="ECO:0000256" key="2">
    <source>
        <dbReference type="ARBA" id="ARBA00022723"/>
    </source>
</evidence>
<dbReference type="OrthoDB" id="4018688at2759"/>
<feature type="domain" description="Survival protein SurE-like phosphatase/nucleotidase" evidence="5">
    <location>
        <begin position="23"/>
        <end position="162"/>
    </location>
</feature>
<dbReference type="GO" id="GO:0008252">
    <property type="term" value="F:nucleotidase activity"/>
    <property type="evidence" value="ECO:0007669"/>
    <property type="project" value="InterPro"/>
</dbReference>
<gene>
    <name evidence="6" type="ORF">PHLCEN_2v2056</name>
</gene>
<dbReference type="InterPro" id="IPR002828">
    <property type="entry name" value="SurE-like_Pase/nucleotidase"/>
</dbReference>
<keyword evidence="2" id="KW-0479">Metal-binding</keyword>
<keyword evidence="7" id="KW-1185">Reference proteome</keyword>
<keyword evidence="3" id="KW-0378">Hydrolase</keyword>
<evidence type="ECO:0000256" key="4">
    <source>
        <dbReference type="SAM" id="SignalP"/>
    </source>
</evidence>
<dbReference type="Gene3D" id="3.40.1210.10">
    <property type="entry name" value="Survival protein SurE-like phosphatase/nucleotidase"/>
    <property type="match status" value="1"/>
</dbReference>
<dbReference type="GO" id="GO:0046872">
    <property type="term" value="F:metal ion binding"/>
    <property type="evidence" value="ECO:0007669"/>
    <property type="project" value="UniProtKB-KW"/>
</dbReference>
<dbReference type="InterPro" id="IPR030048">
    <property type="entry name" value="SurE"/>
</dbReference>
<feature type="signal peptide" evidence="4">
    <location>
        <begin position="1"/>
        <end position="20"/>
    </location>
</feature>
<evidence type="ECO:0000313" key="7">
    <source>
        <dbReference type="Proteomes" id="UP000186601"/>
    </source>
</evidence>
<evidence type="ECO:0000313" key="6">
    <source>
        <dbReference type="EMBL" id="PSS32183.1"/>
    </source>
</evidence>
<reference evidence="6 7" key="1">
    <citation type="submission" date="2018-02" db="EMBL/GenBank/DDBJ databases">
        <title>Genome sequence of the basidiomycete white-rot fungus Phlebia centrifuga.</title>
        <authorList>
            <person name="Granchi Z."/>
            <person name="Peng M."/>
            <person name="de Vries R.P."/>
            <person name="Hilden K."/>
            <person name="Makela M.R."/>
            <person name="Grigoriev I."/>
            <person name="Riley R."/>
        </authorList>
    </citation>
    <scope>NUCLEOTIDE SEQUENCE [LARGE SCALE GENOMIC DNA]</scope>
    <source>
        <strain evidence="6 7">FBCC195</strain>
    </source>
</reference>
<dbReference type="AlphaFoldDB" id="A0A2R6RQ85"/>
<dbReference type="STRING" id="98765.A0A2R6RQ85"/>
<protein>
    <recommendedName>
        <fullName evidence="5">Survival protein SurE-like phosphatase/nucleotidase domain-containing protein</fullName>
    </recommendedName>
</protein>
<evidence type="ECO:0000256" key="3">
    <source>
        <dbReference type="ARBA" id="ARBA00022801"/>
    </source>
</evidence>
<keyword evidence="4" id="KW-0732">Signal</keyword>
<evidence type="ECO:0000259" key="5">
    <source>
        <dbReference type="Pfam" id="PF01975"/>
    </source>
</evidence>
<evidence type="ECO:0000256" key="1">
    <source>
        <dbReference type="ARBA" id="ARBA00011062"/>
    </source>
</evidence>
<comment type="similarity">
    <text evidence="1">Belongs to the SurE nucleotidase family.</text>
</comment>
<dbReference type="PANTHER" id="PTHR30457">
    <property type="entry name" value="5'-NUCLEOTIDASE SURE"/>
    <property type="match status" value="1"/>
</dbReference>
<feature type="chain" id="PRO_5015310020" description="Survival protein SurE-like phosphatase/nucleotidase domain-containing protein" evidence="4">
    <location>
        <begin position="21"/>
        <end position="164"/>
    </location>
</feature>
<name>A0A2R6RQ85_9APHY</name>
<dbReference type="EMBL" id="MLYV02000190">
    <property type="protein sequence ID" value="PSS32183.1"/>
    <property type="molecule type" value="Genomic_DNA"/>
</dbReference>
<dbReference type="Proteomes" id="UP000186601">
    <property type="component" value="Unassembled WGS sequence"/>
</dbReference>
<organism evidence="6 7">
    <name type="scientific">Hermanssonia centrifuga</name>
    <dbReference type="NCBI Taxonomy" id="98765"/>
    <lineage>
        <taxon>Eukaryota</taxon>
        <taxon>Fungi</taxon>
        <taxon>Dikarya</taxon>
        <taxon>Basidiomycota</taxon>
        <taxon>Agaricomycotina</taxon>
        <taxon>Agaricomycetes</taxon>
        <taxon>Polyporales</taxon>
        <taxon>Meruliaceae</taxon>
        <taxon>Hermanssonia</taxon>
    </lineage>
</organism>
<dbReference type="InterPro" id="IPR036523">
    <property type="entry name" value="SurE-like_sf"/>
</dbReference>
<sequence>MYPRQFLVASAFALICSVEGLNILLTNDDSWASANIRATYDALKADKHNVLLVGPAVQQSGKGGTFVLPTVNITAPGGEFGSIPVGAPFFGSDVKDPNLMYFNGTPAATAIFAIDILIPKHFGSDGVDLVVSGPNEGQNNGPFLYTLSGTIGATYASVERGVSL</sequence>
<comment type="caution">
    <text evidence="6">The sequence shown here is derived from an EMBL/GenBank/DDBJ whole genome shotgun (WGS) entry which is preliminary data.</text>
</comment>
<proteinExistence type="inferred from homology"/>
<dbReference type="SUPFAM" id="SSF64167">
    <property type="entry name" value="SurE-like"/>
    <property type="match status" value="1"/>
</dbReference>
<dbReference type="PANTHER" id="PTHR30457:SF0">
    <property type="entry name" value="PHOSPHATASE, PUTATIVE (AFU_ORTHOLOGUE AFUA_4G01070)-RELATED"/>
    <property type="match status" value="1"/>
</dbReference>